<feature type="compositionally biased region" description="Polar residues" evidence="1">
    <location>
        <begin position="584"/>
        <end position="595"/>
    </location>
</feature>
<dbReference type="PANTHER" id="PTHR28051:SF1">
    <property type="entry name" value="PROTEIN MTL1-RELATED"/>
    <property type="match status" value="1"/>
</dbReference>
<dbReference type="GeneID" id="5124742"/>
<dbReference type="KEGG" id="pgu:PGUG_04927"/>
<dbReference type="OrthoDB" id="5563539at2759"/>
<dbReference type="eggNOG" id="ENOG502QSII">
    <property type="taxonomic scope" value="Eukaryota"/>
</dbReference>
<dbReference type="OMA" id="YQNGNAY"/>
<dbReference type="InterPro" id="IPR013860">
    <property type="entry name" value="AreA_GATA"/>
</dbReference>
<feature type="region of interest" description="Disordered" evidence="1">
    <location>
        <begin position="1"/>
        <end position="27"/>
    </location>
</feature>
<gene>
    <name evidence="3" type="ORF">PGUG_04927</name>
</gene>
<feature type="compositionally biased region" description="Acidic residues" evidence="1">
    <location>
        <begin position="562"/>
        <end position="573"/>
    </location>
</feature>
<sequence length="666" mass="73268">MSSTKNLGDVFMGGATTSQHVDAEDDQHFEDTTFRLKRTRSLGVLDEFIPDKDKDDEPKVSDSLKDRQNPEQTDDKDDTSALDDTNDEPGTITSPDMLPFDDTDISSEPSRHVDYLSHKWDMSDISKSWRYVIRKRPYVPNAARLENASWRTWAQRRGNLKTISPEVVNWSKDSDVTWLYGPILKDEENDAPSDEDNHRAATTATSAVAGDISLPSKSKSPKPILKRRTVQDMMISHANLMKLQKATSRMHERQLAGHRAAAAADGAGASETRGNEVPEFDDYDAISAKLNSQYFMPTAATSSFVSVDKYSDLAPSSADPTPDPKERRIHFNNEVQQCIAVDHISSDEYDSDDYDYNEELGEDYVYEDQQHEDDEEEEESDEDDGFVFSVRSPSSGVSIPGLPVPPLSSSEIGGSSSSVSESVSTSQSYRTIHLLPSTTLNLGSSDEESDDENPYTSSQSHNSTSRGYDYYYDYNSVYTVDPNHAIYGRKTPDVIDVPENIAMGSNVDYKTIEDDGALGKPETTAVADSTVNESLSANDSENSRIPLTTDNSVKESPFAGSDSEDDSDSDSDDGLSISTRRSSHSLAQQVFNRTTPHSERDQEQHSYPIAEPTPVRAINPSHSSTSLSKQPPSSGSLSSSFFGSGTAGVDKSLSSSFLGTDKQNTH</sequence>
<dbReference type="EMBL" id="CH408160">
    <property type="protein sequence ID" value="EDK40829.2"/>
    <property type="molecule type" value="Genomic_DNA"/>
</dbReference>
<dbReference type="Proteomes" id="UP000001997">
    <property type="component" value="Unassembled WGS sequence"/>
</dbReference>
<dbReference type="Pfam" id="PF08550">
    <property type="entry name" value="GATA_AreA"/>
    <property type="match status" value="1"/>
</dbReference>
<dbReference type="VEuPathDB" id="FungiDB:PGUG_04927"/>
<dbReference type="GO" id="GO:0005773">
    <property type="term" value="C:vacuole"/>
    <property type="evidence" value="ECO:0007669"/>
    <property type="project" value="GOC"/>
</dbReference>
<feature type="compositionally biased region" description="Polar residues" evidence="1">
    <location>
        <begin position="528"/>
        <end position="551"/>
    </location>
</feature>
<feature type="compositionally biased region" description="Polar residues" evidence="1">
    <location>
        <begin position="454"/>
        <end position="466"/>
    </location>
</feature>
<dbReference type="FunCoup" id="A5DNS6">
    <property type="interactions" value="345"/>
</dbReference>
<dbReference type="PANTHER" id="PTHR28051">
    <property type="entry name" value="PROTEIN MTL1-RELATED"/>
    <property type="match status" value="1"/>
</dbReference>
<keyword evidence="4" id="KW-1185">Reference proteome</keyword>
<dbReference type="AlphaFoldDB" id="A5DNS6"/>
<feature type="region of interest" description="Disordered" evidence="1">
    <location>
        <begin position="368"/>
        <end position="466"/>
    </location>
</feature>
<feature type="compositionally biased region" description="Basic and acidic residues" evidence="1">
    <location>
        <begin position="49"/>
        <end position="69"/>
    </location>
</feature>
<feature type="compositionally biased region" description="Acidic residues" evidence="1">
    <location>
        <begin position="72"/>
        <end position="87"/>
    </location>
</feature>
<dbReference type="STRING" id="294746.A5DNS6"/>
<accession>A5DNS6</accession>
<feature type="domain" description="Nitrogen regulatory protein areA GATA-like" evidence="2">
    <location>
        <begin position="128"/>
        <end position="155"/>
    </location>
</feature>
<evidence type="ECO:0000313" key="4">
    <source>
        <dbReference type="Proteomes" id="UP000001997"/>
    </source>
</evidence>
<feature type="compositionally biased region" description="Acidic residues" evidence="1">
    <location>
        <begin position="368"/>
        <end position="385"/>
    </location>
</feature>
<dbReference type="HOGENOM" id="CLU_014358_0_0_1"/>
<feature type="region of interest" description="Disordered" evidence="1">
    <location>
        <begin position="528"/>
        <end position="645"/>
    </location>
</feature>
<evidence type="ECO:0000259" key="2">
    <source>
        <dbReference type="Pfam" id="PF08550"/>
    </source>
</evidence>
<feature type="compositionally biased region" description="Low complexity" evidence="1">
    <location>
        <begin position="620"/>
        <end position="644"/>
    </location>
</feature>
<name>A5DNS6_PICGU</name>
<evidence type="ECO:0000313" key="3">
    <source>
        <dbReference type="EMBL" id="EDK40829.2"/>
    </source>
</evidence>
<dbReference type="InParanoid" id="A5DNS6"/>
<feature type="compositionally biased region" description="Low complexity" evidence="1">
    <location>
        <begin position="408"/>
        <end position="428"/>
    </location>
</feature>
<dbReference type="GO" id="GO:0042149">
    <property type="term" value="P:cellular response to glucose starvation"/>
    <property type="evidence" value="ECO:0007669"/>
    <property type="project" value="TreeGrafter"/>
</dbReference>
<feature type="region of interest" description="Disordered" evidence="1">
    <location>
        <begin position="45"/>
        <end position="105"/>
    </location>
</feature>
<reference evidence="3 4" key="1">
    <citation type="journal article" date="2009" name="Nature">
        <title>Evolution of pathogenicity and sexual reproduction in eight Candida genomes.</title>
        <authorList>
            <person name="Butler G."/>
            <person name="Rasmussen M.D."/>
            <person name="Lin M.F."/>
            <person name="Santos M.A."/>
            <person name="Sakthikumar S."/>
            <person name="Munro C.A."/>
            <person name="Rheinbay E."/>
            <person name="Grabherr M."/>
            <person name="Forche A."/>
            <person name="Reedy J.L."/>
            <person name="Agrafioti I."/>
            <person name="Arnaud M.B."/>
            <person name="Bates S."/>
            <person name="Brown A.J."/>
            <person name="Brunke S."/>
            <person name="Costanzo M.C."/>
            <person name="Fitzpatrick D.A."/>
            <person name="de Groot P.W."/>
            <person name="Harris D."/>
            <person name="Hoyer L.L."/>
            <person name="Hube B."/>
            <person name="Klis F.M."/>
            <person name="Kodira C."/>
            <person name="Lennard N."/>
            <person name="Logue M.E."/>
            <person name="Martin R."/>
            <person name="Neiman A.M."/>
            <person name="Nikolaou E."/>
            <person name="Quail M.A."/>
            <person name="Quinn J."/>
            <person name="Santos M.C."/>
            <person name="Schmitzberger F.F."/>
            <person name="Sherlock G."/>
            <person name="Shah P."/>
            <person name="Silverstein K.A."/>
            <person name="Skrzypek M.S."/>
            <person name="Soll D."/>
            <person name="Staggs R."/>
            <person name="Stansfield I."/>
            <person name="Stumpf M.P."/>
            <person name="Sudbery P.E."/>
            <person name="Srikantha T."/>
            <person name="Zeng Q."/>
            <person name="Berman J."/>
            <person name="Berriman M."/>
            <person name="Heitman J."/>
            <person name="Gow N.A."/>
            <person name="Lorenz M.C."/>
            <person name="Birren B.W."/>
            <person name="Kellis M."/>
            <person name="Cuomo C.A."/>
        </authorList>
    </citation>
    <scope>NUCLEOTIDE SEQUENCE [LARGE SCALE GENOMIC DNA]</scope>
    <source>
        <strain evidence="4">ATCC 6260 / CBS 566 / DSM 6381 / JCM 1539 / NBRC 10279 / NRRL Y-324</strain>
    </source>
</reference>
<evidence type="ECO:0000256" key="1">
    <source>
        <dbReference type="SAM" id="MobiDB-lite"/>
    </source>
</evidence>
<dbReference type="RefSeq" id="XP_001482972.2">
    <property type="nucleotide sequence ID" value="XM_001482922.1"/>
</dbReference>
<protein>
    <recommendedName>
        <fullName evidence="2">Nitrogen regulatory protein areA GATA-like domain-containing protein</fullName>
    </recommendedName>
</protein>
<dbReference type="GO" id="GO:0007039">
    <property type="term" value="P:protein catabolic process in the vacuole"/>
    <property type="evidence" value="ECO:0007669"/>
    <property type="project" value="TreeGrafter"/>
</dbReference>
<proteinExistence type="predicted"/>
<organism evidence="3 4">
    <name type="scientific">Meyerozyma guilliermondii (strain ATCC 6260 / CBS 566 / DSM 6381 / JCM 1539 / NBRC 10279 / NRRL Y-324)</name>
    <name type="common">Yeast</name>
    <name type="synonym">Candida guilliermondii</name>
    <dbReference type="NCBI Taxonomy" id="294746"/>
    <lineage>
        <taxon>Eukaryota</taxon>
        <taxon>Fungi</taxon>
        <taxon>Dikarya</taxon>
        <taxon>Ascomycota</taxon>
        <taxon>Saccharomycotina</taxon>
        <taxon>Pichiomycetes</taxon>
        <taxon>Debaryomycetaceae</taxon>
        <taxon>Meyerozyma</taxon>
    </lineage>
</organism>
<dbReference type="InterPro" id="IPR052292">
    <property type="entry name" value="Glucose_repression_reg"/>
</dbReference>